<dbReference type="RefSeq" id="WP_276237810.1">
    <property type="nucleotide sequence ID" value="NZ_CP119989.1"/>
</dbReference>
<proteinExistence type="predicted"/>
<evidence type="ECO:0000313" key="3">
    <source>
        <dbReference type="EMBL" id="MFC7097696.1"/>
    </source>
</evidence>
<sequence length="165" mass="17038">MGDDSSLSVDGPSTLGGALVMLVVGLAVTGFGAYDYTQQSDAVADAVDVDAVVVETGVEATSTGSAGADYRPTVEFTYEYDGESYTSTNVFPSTTSPTYDTESAARDVLADYESGDSVSAHVDPADPDSAFLLDRTSNAPLLFAGIGLLFVAVGGVSAARRVRRR</sequence>
<name>A0ABD5WWM7_9EURY</name>
<feature type="transmembrane region" description="Helical" evidence="1">
    <location>
        <begin position="12"/>
        <end position="34"/>
    </location>
</feature>
<dbReference type="Proteomes" id="UP001596388">
    <property type="component" value="Unassembled WGS sequence"/>
</dbReference>
<evidence type="ECO:0000259" key="2">
    <source>
        <dbReference type="Pfam" id="PF12158"/>
    </source>
</evidence>
<keyword evidence="1" id="KW-0812">Transmembrane</keyword>
<dbReference type="GeneID" id="79271395"/>
<feature type="domain" description="DUF3592" evidence="2">
    <location>
        <begin position="50"/>
        <end position="134"/>
    </location>
</feature>
<reference evidence="3 4" key="1">
    <citation type="journal article" date="2019" name="Int. J. Syst. Evol. Microbiol.">
        <title>The Global Catalogue of Microorganisms (GCM) 10K type strain sequencing project: providing services to taxonomists for standard genome sequencing and annotation.</title>
        <authorList>
            <consortium name="The Broad Institute Genomics Platform"/>
            <consortium name="The Broad Institute Genome Sequencing Center for Infectious Disease"/>
            <person name="Wu L."/>
            <person name="Ma J."/>
        </authorList>
    </citation>
    <scope>NUCLEOTIDE SEQUENCE [LARGE SCALE GENOMIC DNA]</scope>
    <source>
        <strain evidence="3 4">DT55</strain>
    </source>
</reference>
<accession>A0ABD5WWM7</accession>
<gene>
    <name evidence="3" type="ORF">ACFQKD_10300</name>
</gene>
<evidence type="ECO:0000256" key="1">
    <source>
        <dbReference type="SAM" id="Phobius"/>
    </source>
</evidence>
<protein>
    <submittedName>
        <fullName evidence="3">DUF3592 domain-containing protein</fullName>
    </submittedName>
</protein>
<dbReference type="EMBL" id="JBHTAG010000003">
    <property type="protein sequence ID" value="MFC7097696.1"/>
    <property type="molecule type" value="Genomic_DNA"/>
</dbReference>
<keyword evidence="1" id="KW-1133">Transmembrane helix</keyword>
<organism evidence="3 4">
    <name type="scientific">Halobaculum marinum</name>
    <dbReference type="NCBI Taxonomy" id="3031996"/>
    <lineage>
        <taxon>Archaea</taxon>
        <taxon>Methanobacteriati</taxon>
        <taxon>Methanobacteriota</taxon>
        <taxon>Stenosarchaea group</taxon>
        <taxon>Halobacteria</taxon>
        <taxon>Halobacteriales</taxon>
        <taxon>Haloferacaceae</taxon>
        <taxon>Halobaculum</taxon>
    </lineage>
</organism>
<evidence type="ECO:0000313" key="4">
    <source>
        <dbReference type="Proteomes" id="UP001596388"/>
    </source>
</evidence>
<keyword evidence="4" id="KW-1185">Reference proteome</keyword>
<dbReference type="Pfam" id="PF12158">
    <property type="entry name" value="DUF3592"/>
    <property type="match status" value="1"/>
</dbReference>
<dbReference type="AlphaFoldDB" id="A0ABD5WWM7"/>
<comment type="caution">
    <text evidence="3">The sequence shown here is derived from an EMBL/GenBank/DDBJ whole genome shotgun (WGS) entry which is preliminary data.</text>
</comment>
<keyword evidence="1" id="KW-0472">Membrane</keyword>
<feature type="transmembrane region" description="Helical" evidence="1">
    <location>
        <begin position="141"/>
        <end position="159"/>
    </location>
</feature>
<dbReference type="InterPro" id="IPR021994">
    <property type="entry name" value="DUF3592"/>
</dbReference>